<keyword evidence="3 6" id="KW-0812">Transmembrane</keyword>
<dbReference type="EMBL" id="CP069370">
    <property type="protein sequence ID" value="QYZ71043.1"/>
    <property type="molecule type" value="Genomic_DNA"/>
</dbReference>
<feature type="transmembrane region" description="Helical" evidence="6">
    <location>
        <begin position="267"/>
        <end position="288"/>
    </location>
</feature>
<comment type="function">
    <text evidence="1 6">NDH-1 shuttles electrons from NADH, via FMN and iron-sulfur (Fe-S) centers, to quinones in the respiratory chain. The immediate electron acceptor for the enzyme in this species is believed to be ubiquinone. Couples the redox reaction to proton translocation (for every two electrons transferred, four hydrogen ions are translocated across the cytoplasmic membrane), and thus conserves the redox energy in a proton gradient.</text>
</comment>
<evidence type="ECO:0000256" key="7">
    <source>
        <dbReference type="RuleBase" id="RU000320"/>
    </source>
</evidence>
<dbReference type="Proteomes" id="UP000826300">
    <property type="component" value="Chromosome"/>
</dbReference>
<dbReference type="PRINTS" id="PR01434">
    <property type="entry name" value="NADHDHGNASE5"/>
</dbReference>
<keyword evidence="6" id="KW-0874">Quinone</keyword>
<keyword evidence="6" id="KW-0520">NAD</keyword>
<gene>
    <name evidence="6 9" type="primary">nuoN</name>
    <name evidence="9" type="ORF">JO391_05900</name>
</gene>
<keyword evidence="9" id="KW-0560">Oxidoreductase</keyword>
<comment type="catalytic activity">
    <reaction evidence="6">
        <text>a quinone + NADH + 5 H(+)(in) = a quinol + NAD(+) + 4 H(+)(out)</text>
        <dbReference type="Rhea" id="RHEA:57888"/>
        <dbReference type="ChEBI" id="CHEBI:15378"/>
        <dbReference type="ChEBI" id="CHEBI:24646"/>
        <dbReference type="ChEBI" id="CHEBI:57540"/>
        <dbReference type="ChEBI" id="CHEBI:57945"/>
        <dbReference type="ChEBI" id="CHEBI:132124"/>
    </reaction>
</comment>
<keyword evidence="6" id="KW-1278">Translocase</keyword>
<evidence type="ECO:0000313" key="10">
    <source>
        <dbReference type="Proteomes" id="UP000826300"/>
    </source>
</evidence>
<dbReference type="InterPro" id="IPR001750">
    <property type="entry name" value="ND/Mrp_TM"/>
</dbReference>
<name>A0A8G0ZVQ0_9RHOB</name>
<evidence type="ECO:0000256" key="5">
    <source>
        <dbReference type="ARBA" id="ARBA00023136"/>
    </source>
</evidence>
<evidence type="ECO:0000256" key="4">
    <source>
        <dbReference type="ARBA" id="ARBA00022989"/>
    </source>
</evidence>
<protein>
    <recommendedName>
        <fullName evidence="6">NADH-quinone oxidoreductase subunit N</fullName>
        <ecNumber evidence="6">7.1.1.-</ecNumber>
    </recommendedName>
    <alternativeName>
        <fullName evidence="6">NADH dehydrogenase I subunit N</fullName>
    </alternativeName>
    <alternativeName>
        <fullName evidence="6">NDH-1 subunit N</fullName>
    </alternativeName>
</protein>
<comment type="similarity">
    <text evidence="6">Belongs to the complex I subunit 2 family.</text>
</comment>
<feature type="transmembrane region" description="Helical" evidence="6">
    <location>
        <begin position="399"/>
        <end position="420"/>
    </location>
</feature>
<keyword evidence="6" id="KW-0813">Transport</keyword>
<evidence type="ECO:0000256" key="3">
    <source>
        <dbReference type="ARBA" id="ARBA00022692"/>
    </source>
</evidence>
<comment type="subunit">
    <text evidence="6">NDH-1 is composed of 14 different subunits. Subunits NuoA, H, J, K, L, M, N constitute the membrane sector of the complex.</text>
</comment>
<evidence type="ECO:0000259" key="8">
    <source>
        <dbReference type="Pfam" id="PF00361"/>
    </source>
</evidence>
<feature type="domain" description="NADH:quinone oxidoreductase/Mrp antiporter transmembrane" evidence="8">
    <location>
        <begin position="122"/>
        <end position="415"/>
    </location>
</feature>
<accession>A0A8G0ZVQ0</accession>
<dbReference type="KEGG" id="nsm:JO391_05900"/>
<dbReference type="AlphaFoldDB" id="A0A8G0ZVQ0"/>
<feature type="transmembrane region" description="Helical" evidence="6">
    <location>
        <begin position="6"/>
        <end position="29"/>
    </location>
</feature>
<feature type="transmembrane region" description="Helical" evidence="6">
    <location>
        <begin position="36"/>
        <end position="54"/>
    </location>
</feature>
<keyword evidence="5 6" id="KW-0472">Membrane</keyword>
<organism evidence="9 10">
    <name type="scientific">Neotabrizicola shimadae</name>
    <dbReference type="NCBI Taxonomy" id="2807096"/>
    <lineage>
        <taxon>Bacteria</taxon>
        <taxon>Pseudomonadati</taxon>
        <taxon>Pseudomonadota</taxon>
        <taxon>Alphaproteobacteria</taxon>
        <taxon>Rhodobacterales</taxon>
        <taxon>Paracoccaceae</taxon>
        <taxon>Neotabrizicola</taxon>
    </lineage>
</organism>
<feature type="transmembrane region" description="Helical" evidence="6">
    <location>
        <begin position="295"/>
        <end position="316"/>
    </location>
</feature>
<keyword evidence="6" id="KW-1003">Cell membrane</keyword>
<dbReference type="GO" id="GO:0050136">
    <property type="term" value="F:NADH dehydrogenase (quinone) (non-electrogenic) activity"/>
    <property type="evidence" value="ECO:0007669"/>
    <property type="project" value="UniProtKB-UniRule"/>
</dbReference>
<comment type="subcellular location">
    <subcellularLocation>
        <location evidence="6">Cell membrane</location>
        <topology evidence="6">Multi-pass membrane protein</topology>
    </subcellularLocation>
    <subcellularLocation>
        <location evidence="2">Endomembrane system</location>
        <topology evidence="2">Multi-pass membrane protein</topology>
    </subcellularLocation>
    <subcellularLocation>
        <location evidence="7">Membrane</location>
        <topology evidence="7">Multi-pass membrane protein</topology>
    </subcellularLocation>
</comment>
<dbReference type="EC" id="7.1.1.-" evidence="6"/>
<dbReference type="GO" id="GO:0048038">
    <property type="term" value="F:quinone binding"/>
    <property type="evidence" value="ECO:0007669"/>
    <property type="project" value="UniProtKB-KW"/>
</dbReference>
<dbReference type="GO" id="GO:0042773">
    <property type="term" value="P:ATP synthesis coupled electron transport"/>
    <property type="evidence" value="ECO:0007669"/>
    <property type="project" value="InterPro"/>
</dbReference>
<feature type="transmembrane region" description="Helical" evidence="6">
    <location>
        <begin position="74"/>
        <end position="96"/>
    </location>
</feature>
<reference evidence="9" key="1">
    <citation type="submission" date="2021-02" db="EMBL/GenBank/DDBJ databases">
        <title>Rhodobacter shimadae sp. nov., an aerobic anoxygenic phototrophic bacterium isolated from a hot spring.</title>
        <authorList>
            <person name="Muramatsu S."/>
            <person name="Haruta S."/>
            <person name="Hirose S."/>
            <person name="Hanada S."/>
        </authorList>
    </citation>
    <scope>NUCLEOTIDE SEQUENCE</scope>
    <source>
        <strain evidence="9">N10</strain>
    </source>
</reference>
<keyword evidence="6" id="KW-0830">Ubiquinone</keyword>
<dbReference type="GO" id="GO:0008137">
    <property type="term" value="F:NADH dehydrogenase (ubiquinone) activity"/>
    <property type="evidence" value="ECO:0007669"/>
    <property type="project" value="InterPro"/>
</dbReference>
<dbReference type="PANTHER" id="PTHR22773">
    <property type="entry name" value="NADH DEHYDROGENASE"/>
    <property type="match status" value="1"/>
</dbReference>
<proteinExistence type="inferred from homology"/>
<evidence type="ECO:0000256" key="2">
    <source>
        <dbReference type="ARBA" id="ARBA00004127"/>
    </source>
</evidence>
<dbReference type="NCBIfam" id="NF004440">
    <property type="entry name" value="PRK05777.1-3"/>
    <property type="match status" value="1"/>
</dbReference>
<feature type="transmembrane region" description="Helical" evidence="6">
    <location>
        <begin position="322"/>
        <end position="343"/>
    </location>
</feature>
<dbReference type="InterPro" id="IPR010096">
    <property type="entry name" value="NADH-Q_OxRdtase_suN/2"/>
</dbReference>
<feature type="transmembrane region" description="Helical" evidence="6">
    <location>
        <begin position="157"/>
        <end position="181"/>
    </location>
</feature>
<feature type="transmembrane region" description="Helical" evidence="6">
    <location>
        <begin position="201"/>
        <end position="224"/>
    </location>
</feature>
<dbReference type="GO" id="GO:0012505">
    <property type="term" value="C:endomembrane system"/>
    <property type="evidence" value="ECO:0007669"/>
    <property type="project" value="UniProtKB-SubCell"/>
</dbReference>
<feature type="transmembrane region" description="Helical" evidence="6">
    <location>
        <begin position="236"/>
        <end position="255"/>
    </location>
</feature>
<dbReference type="HAMAP" id="MF_00445">
    <property type="entry name" value="NDH1_NuoN_1"/>
    <property type="match status" value="1"/>
</dbReference>
<feature type="transmembrane region" description="Helical" evidence="6">
    <location>
        <begin position="103"/>
        <end position="120"/>
    </location>
</feature>
<feature type="transmembrane region" description="Helical" evidence="6">
    <location>
        <begin position="126"/>
        <end position="145"/>
    </location>
</feature>
<evidence type="ECO:0000313" key="9">
    <source>
        <dbReference type="EMBL" id="QYZ71043.1"/>
    </source>
</evidence>
<dbReference type="RefSeq" id="WP_220663325.1">
    <property type="nucleotide sequence ID" value="NZ_CP069370.1"/>
</dbReference>
<dbReference type="GO" id="GO:0005886">
    <property type="term" value="C:plasma membrane"/>
    <property type="evidence" value="ECO:0007669"/>
    <property type="project" value="UniProtKB-SubCell"/>
</dbReference>
<feature type="transmembrane region" description="Helical" evidence="6">
    <location>
        <begin position="364"/>
        <end position="387"/>
    </location>
</feature>
<evidence type="ECO:0000256" key="1">
    <source>
        <dbReference type="ARBA" id="ARBA00002378"/>
    </source>
</evidence>
<keyword evidence="4 6" id="KW-1133">Transmembrane helix</keyword>
<keyword evidence="10" id="KW-1185">Reference proteome</keyword>
<sequence length="477" mass="50221">MSTDLAIILPEIVLALYAMAALMFGVYTGKDSTAPAILWATVGVFLVLAAWIGIGGGGERAAFNGLFLDDPFSRFAKVVILLSAAAVLAMSAEYMARRGLLRFEYPILIALAVTGMMVMVSAGDLLSLYVGIELQSLSLYVVAALRRDSAKSTEAGLKYFVLGALSSGLLLYGASLTYGYAGTTQFAGILSTLHDGAPLGLTFGLVFILAALAFKVSAAPFHMWTPDVYEGSPTPVTAFFASAPKVAAMALIARVSHDAFGGVVKDWSQVLAALAVVSMFWGAIAAIGQRDIKRLMAYSSIAHMGFALMGLSAGTAEGVQAMLIYMAIYATMNVGTFAFILSMERNGRPVTDITMLSQFAKAEPLKALALLILMFSLAGVPPMVGFFGKFYVLKAAVDAGMTGVAVAGAVSSVIGAFYYLRIVYYMYFGAEGEVVESRMSPVQWAMLVGVAAIMVLGVVNLFGIEPPAAIAAEALVR</sequence>
<dbReference type="NCBIfam" id="TIGR01770">
    <property type="entry name" value="NDH_I_N"/>
    <property type="match status" value="1"/>
</dbReference>
<evidence type="ECO:0000256" key="6">
    <source>
        <dbReference type="HAMAP-Rule" id="MF_00445"/>
    </source>
</evidence>
<feature type="transmembrane region" description="Helical" evidence="6">
    <location>
        <begin position="441"/>
        <end position="464"/>
    </location>
</feature>
<dbReference type="Pfam" id="PF00361">
    <property type="entry name" value="Proton_antipo_M"/>
    <property type="match status" value="1"/>
</dbReference>